<reference evidence="1" key="1">
    <citation type="submission" date="2021-02" db="EMBL/GenBank/DDBJ databases">
        <authorList>
            <person name="Steward A R."/>
        </authorList>
    </citation>
    <scope>NUCLEOTIDE SEQUENCE</scope>
</reference>
<keyword evidence="2" id="KW-1185">Reference proteome</keyword>
<proteinExistence type="predicted"/>
<evidence type="ECO:0000313" key="2">
    <source>
        <dbReference type="Proteomes" id="UP000663880"/>
    </source>
</evidence>
<dbReference type="EMBL" id="CAJOBZ010000001">
    <property type="protein sequence ID" value="CAF4744622.1"/>
    <property type="molecule type" value="Genomic_DNA"/>
</dbReference>
<sequence>MGEREIGLPIAISKFHSLHSFDQLLSDGLWHTHSSGFATKVPWATKLEFSTAPCPVPLLASSWVSVAASPLSAVPGPAYRPLGWFRRKKLGSISIFSQVTGKVKPRYRWIDRGLAATETQLLAGTRSERPFKKYKTEEPQMWCGLKLPKRKIAFSSAAINNTDWL</sequence>
<gene>
    <name evidence="1" type="ORF">PMACD_LOCUS260</name>
</gene>
<organism evidence="1 2">
    <name type="scientific">Pieris macdunnoughi</name>
    <dbReference type="NCBI Taxonomy" id="345717"/>
    <lineage>
        <taxon>Eukaryota</taxon>
        <taxon>Metazoa</taxon>
        <taxon>Ecdysozoa</taxon>
        <taxon>Arthropoda</taxon>
        <taxon>Hexapoda</taxon>
        <taxon>Insecta</taxon>
        <taxon>Pterygota</taxon>
        <taxon>Neoptera</taxon>
        <taxon>Endopterygota</taxon>
        <taxon>Lepidoptera</taxon>
        <taxon>Glossata</taxon>
        <taxon>Ditrysia</taxon>
        <taxon>Papilionoidea</taxon>
        <taxon>Pieridae</taxon>
        <taxon>Pierinae</taxon>
        <taxon>Pieris</taxon>
    </lineage>
</organism>
<comment type="caution">
    <text evidence="1">The sequence shown here is derived from an EMBL/GenBank/DDBJ whole genome shotgun (WGS) entry which is preliminary data.</text>
</comment>
<evidence type="ECO:0000313" key="1">
    <source>
        <dbReference type="EMBL" id="CAF4744622.1"/>
    </source>
</evidence>
<name>A0A821L2V4_9NEOP</name>
<dbReference type="Proteomes" id="UP000663880">
    <property type="component" value="Unassembled WGS sequence"/>
</dbReference>
<protein>
    <submittedName>
        <fullName evidence="1">Uncharacterized protein</fullName>
    </submittedName>
</protein>
<dbReference type="AlphaFoldDB" id="A0A821L2V4"/>
<accession>A0A821L2V4</accession>